<comment type="subunit">
    <text evidence="3">Homodimer.</text>
</comment>
<evidence type="ECO:0000256" key="2">
    <source>
        <dbReference type="ARBA" id="ARBA00007769"/>
    </source>
</evidence>
<feature type="binding site" evidence="16">
    <location>
        <position position="397"/>
    </location>
    <ligand>
        <name>NADP(+)</name>
        <dbReference type="ChEBI" id="CHEBI:58349"/>
    </ligand>
</feature>
<feature type="domain" description="Isopropylmalate dehydrogenase-like" evidence="21">
    <location>
        <begin position="21"/>
        <end position="418"/>
    </location>
</feature>
<evidence type="ECO:0000256" key="15">
    <source>
        <dbReference type="PIRSR" id="PIRSR604439-1"/>
    </source>
</evidence>
<keyword evidence="12 17" id="KW-0464">Manganese</keyword>
<evidence type="ECO:0000256" key="9">
    <source>
        <dbReference type="ARBA" id="ARBA00022842"/>
    </source>
</evidence>
<evidence type="ECO:0000256" key="16">
    <source>
        <dbReference type="PIRSR" id="PIRSR604439-2"/>
    </source>
</evidence>
<feature type="modified residue" description="Phosphoserine" evidence="19">
    <location>
        <position position="104"/>
    </location>
</feature>
<sequence>MSQAEKIKVVDGALQVPNHAIIPFIEGDGTGPDIWAAASRVLEASVEKAYNGEKAIVWKEVLAGEKAFNETGEWLPAETLDVIKEYLIAIKGPLTTPVGGGIRSLNVALRQELDLYTCLRPVRYFNGVPSPVKRPEDTDMVIFRENTEDIYAGIEYAKGSDDVKKLLDFLRNEMGVSKIRFPETSGIGIKPVSEEGTKRLVRAALNYAIKEGRKSLTLVHKGNIMKFTEGAFKNWGYEVAEQEFGEQVFTWAQYDRIKEAEGTEAANKAQADAEAAGKIIVKDSIADIFLQQILTRPREFDVVATMNLNGDYISDALAAQVGGIGIAPGANINYVTGHAIFEATHGTAPKYAGLDKVNPSSVILSGVLMLEHLGWNEAADMITRSMEKTIDSKVVTYDFARLMDGANEVKCSEFADELIKNME</sequence>
<dbReference type="EC" id="1.1.1.42" evidence="4 20"/>
<dbReference type="InterPro" id="IPR019818">
    <property type="entry name" value="IsoCit/isopropylmalate_DH_CS"/>
</dbReference>
<evidence type="ECO:0000256" key="11">
    <source>
        <dbReference type="ARBA" id="ARBA00023002"/>
    </source>
</evidence>
<keyword evidence="23" id="KW-1185">Reference proteome</keyword>
<dbReference type="RefSeq" id="WP_104850039.1">
    <property type="nucleotide sequence ID" value="NZ_PKOZ01000008.1"/>
</dbReference>
<evidence type="ECO:0000256" key="17">
    <source>
        <dbReference type="PIRSR" id="PIRSR604439-3"/>
    </source>
</evidence>
<dbReference type="GO" id="GO:0006097">
    <property type="term" value="P:glyoxylate cycle"/>
    <property type="evidence" value="ECO:0007669"/>
    <property type="project" value="UniProtKB-KW"/>
</dbReference>
<keyword evidence="6 20" id="KW-0329">Glyoxylate bypass</keyword>
<feature type="binding site" evidence="15">
    <location>
        <position position="120"/>
    </location>
    <ligand>
        <name>D-threo-isocitrate</name>
        <dbReference type="ChEBI" id="CHEBI:15562"/>
    </ligand>
</feature>
<evidence type="ECO:0000256" key="7">
    <source>
        <dbReference type="ARBA" id="ARBA00022532"/>
    </source>
</evidence>
<evidence type="ECO:0000256" key="20">
    <source>
        <dbReference type="RuleBase" id="RU004446"/>
    </source>
</evidence>
<evidence type="ECO:0000256" key="12">
    <source>
        <dbReference type="ARBA" id="ARBA00023211"/>
    </source>
</evidence>
<feature type="binding site" evidence="16">
    <location>
        <position position="401"/>
    </location>
    <ligand>
        <name>NADP(+)</name>
        <dbReference type="ChEBI" id="CHEBI:58349"/>
    </ligand>
</feature>
<comment type="caution">
    <text evidence="22">The sequence shown here is derived from an EMBL/GenBank/DDBJ whole genome shotgun (WGS) entry which is preliminary data.</text>
</comment>
<dbReference type="PANTHER" id="PTHR43504:SF1">
    <property type="entry name" value="ISOCITRATE DEHYDROGENASE [NADP]"/>
    <property type="match status" value="1"/>
</dbReference>
<evidence type="ECO:0000256" key="1">
    <source>
        <dbReference type="ARBA" id="ARBA00001936"/>
    </source>
</evidence>
<accession>A0A2S7MY41</accession>
<evidence type="ECO:0000313" key="23">
    <source>
        <dbReference type="Proteomes" id="UP000239663"/>
    </source>
</evidence>
<evidence type="ECO:0000256" key="3">
    <source>
        <dbReference type="ARBA" id="ARBA00011738"/>
    </source>
</evidence>
<feature type="site" description="Critical for catalysis" evidence="18">
    <location>
        <position position="221"/>
    </location>
</feature>
<reference evidence="22 23" key="1">
    <citation type="submission" date="2017-12" db="EMBL/GenBank/DDBJ databases">
        <title>Taxonomic description and draft genome of Pradoshia cofamensis Gen. nov., sp. nov., a thermotolerant bacillale isolated from anterior gut of earthworm Eisenia fetida.</title>
        <authorList>
            <person name="Saha T."/>
            <person name="Chakraborty R."/>
        </authorList>
    </citation>
    <scope>NUCLEOTIDE SEQUENCE [LARGE SCALE GENOMIC DNA]</scope>
    <source>
        <strain evidence="22 23">EAG3</strain>
    </source>
</reference>
<keyword evidence="7 20" id="KW-0816">Tricarboxylic acid cycle</keyword>
<dbReference type="GO" id="GO:0004450">
    <property type="term" value="F:isocitrate dehydrogenase (NADP+) activity"/>
    <property type="evidence" value="ECO:0007669"/>
    <property type="project" value="UniProtKB-UniRule"/>
</dbReference>
<organism evidence="22 23">
    <name type="scientific">Pradoshia eiseniae</name>
    <dbReference type="NCBI Taxonomy" id="2064768"/>
    <lineage>
        <taxon>Bacteria</taxon>
        <taxon>Bacillati</taxon>
        <taxon>Bacillota</taxon>
        <taxon>Bacilli</taxon>
        <taxon>Bacillales</taxon>
        <taxon>Bacillaceae</taxon>
        <taxon>Pradoshia</taxon>
    </lineage>
</organism>
<feature type="binding site" evidence="15">
    <location>
        <position position="106"/>
    </location>
    <ligand>
        <name>D-threo-isocitrate</name>
        <dbReference type="ChEBI" id="CHEBI:15562"/>
    </ligand>
</feature>
<protein>
    <recommendedName>
        <fullName evidence="5 20">Isocitrate dehydrogenase [NADP]</fullName>
        <ecNumber evidence="4 20">1.1.1.42</ecNumber>
    </recommendedName>
</protein>
<dbReference type="SMART" id="SM01329">
    <property type="entry name" value="Iso_dh"/>
    <property type="match status" value="1"/>
</dbReference>
<comment type="cofactor">
    <cofactor evidence="1">
        <name>Mn(2+)</name>
        <dbReference type="ChEBI" id="CHEBI:29035"/>
    </cofactor>
</comment>
<evidence type="ECO:0000256" key="19">
    <source>
        <dbReference type="PIRSR" id="PIRSR604439-5"/>
    </source>
</evidence>
<feature type="binding site" evidence="16">
    <location>
        <position position="358"/>
    </location>
    <ligand>
        <name>NADP(+)</name>
        <dbReference type="ChEBI" id="CHEBI:58349"/>
    </ligand>
</feature>
<dbReference type="Pfam" id="PF00180">
    <property type="entry name" value="Iso_dh"/>
    <property type="match status" value="1"/>
</dbReference>
<feature type="site" description="Critical for catalysis" evidence="18">
    <location>
        <position position="151"/>
    </location>
</feature>
<comment type="similarity">
    <text evidence="2">Belongs to the isocitrate and isopropylmalate dehydrogenases family.</text>
</comment>
<dbReference type="NCBIfam" id="NF005425">
    <property type="entry name" value="PRK07006.1"/>
    <property type="match status" value="1"/>
</dbReference>
<proteinExistence type="inferred from homology"/>
<feature type="binding site" evidence="16">
    <location>
        <begin position="345"/>
        <end position="351"/>
    </location>
    <ligand>
        <name>NADP(+)</name>
        <dbReference type="ChEBI" id="CHEBI:58349"/>
    </ligand>
</feature>
<feature type="modified residue" description="N6-succinyllysine" evidence="19">
    <location>
        <position position="91"/>
    </location>
</feature>
<evidence type="ECO:0000256" key="5">
    <source>
        <dbReference type="ARBA" id="ARBA00019562"/>
    </source>
</evidence>
<evidence type="ECO:0000256" key="18">
    <source>
        <dbReference type="PIRSR" id="PIRSR604439-4"/>
    </source>
</evidence>
<dbReference type="NCBIfam" id="TIGR00183">
    <property type="entry name" value="prok_nadp_idh"/>
    <property type="match status" value="1"/>
</dbReference>
<feature type="modified residue" description="N6-acetyllysine" evidence="19">
    <location>
        <position position="133"/>
    </location>
</feature>
<feature type="binding site" evidence="15">
    <location>
        <position position="104"/>
    </location>
    <ligand>
        <name>D-threo-isocitrate</name>
        <dbReference type="ChEBI" id="CHEBI:15562"/>
    </ligand>
</feature>
<dbReference type="PROSITE" id="PS00470">
    <property type="entry name" value="IDH_IMDH"/>
    <property type="match status" value="1"/>
</dbReference>
<name>A0A2S7MY41_9BACI</name>
<dbReference type="InterPro" id="IPR024084">
    <property type="entry name" value="IsoPropMal-DH-like_dom"/>
</dbReference>
<dbReference type="Gene3D" id="3.40.718.10">
    <property type="entry name" value="Isopropylmalate Dehydrogenase"/>
    <property type="match status" value="1"/>
</dbReference>
<gene>
    <name evidence="22" type="ORF">CYL18_13435</name>
</gene>
<comment type="cofactor">
    <cofactor evidence="17">
        <name>Mg(2+)</name>
        <dbReference type="ChEBI" id="CHEBI:18420"/>
    </cofactor>
    <cofactor evidence="17">
        <name>Mn(2+)</name>
        <dbReference type="ChEBI" id="CHEBI:29035"/>
    </cofactor>
    <text evidence="17">Binds 1 Mg(2+) or Mn(2+) ion per subunit.</text>
</comment>
<keyword evidence="10 16" id="KW-0521">NADP</keyword>
<feature type="binding site" evidence="17">
    <location>
        <position position="311"/>
    </location>
    <ligand>
        <name>Mg(2+)</name>
        <dbReference type="ChEBI" id="CHEBI:18420"/>
    </ligand>
</feature>
<keyword evidence="11 22" id="KW-0560">Oxidoreductase</keyword>
<evidence type="ECO:0000256" key="4">
    <source>
        <dbReference type="ARBA" id="ARBA00013013"/>
    </source>
</evidence>
<evidence type="ECO:0000313" key="22">
    <source>
        <dbReference type="EMBL" id="PQD94658.1"/>
    </source>
</evidence>
<feature type="binding site" evidence="15">
    <location>
        <position position="144"/>
    </location>
    <ligand>
        <name>D-threo-isocitrate</name>
        <dbReference type="ChEBI" id="CHEBI:15562"/>
    </ligand>
</feature>
<dbReference type="OrthoDB" id="9806254at2"/>
<dbReference type="SUPFAM" id="SSF53659">
    <property type="entry name" value="Isocitrate/Isopropylmalate dehydrogenase-like"/>
    <property type="match status" value="1"/>
</dbReference>
<dbReference type="AlphaFoldDB" id="A0A2S7MY41"/>
<feature type="binding site" evidence="16">
    <location>
        <position position="95"/>
    </location>
    <ligand>
        <name>NADP(+)</name>
        <dbReference type="ChEBI" id="CHEBI:58349"/>
    </ligand>
</feature>
<feature type="modified residue" description="N6-succinyllysine" evidence="19">
    <location>
        <position position="233"/>
    </location>
</feature>
<dbReference type="InterPro" id="IPR004439">
    <property type="entry name" value="Isocitrate_DH_NADP_dimer_prok"/>
</dbReference>
<dbReference type="EMBL" id="PKOZ01000008">
    <property type="protein sequence ID" value="PQD94658.1"/>
    <property type="molecule type" value="Genomic_DNA"/>
</dbReference>
<keyword evidence="8 20" id="KW-0479">Metal-binding</keyword>
<evidence type="ECO:0000256" key="8">
    <source>
        <dbReference type="ARBA" id="ARBA00022723"/>
    </source>
</evidence>
<comment type="function">
    <text evidence="14">Catalyzes the oxidative decarboxylation of isocitrate to 2-oxoglutarate and carbon dioxide with the concomitant reduction of NADP(+).</text>
</comment>
<dbReference type="GO" id="GO:0006099">
    <property type="term" value="P:tricarboxylic acid cycle"/>
    <property type="evidence" value="ECO:0007669"/>
    <property type="project" value="UniProtKB-UniRule"/>
</dbReference>
<feature type="binding site" evidence="15">
    <location>
        <position position="110"/>
    </location>
    <ligand>
        <name>D-threo-isocitrate</name>
        <dbReference type="ChEBI" id="CHEBI:15562"/>
    </ligand>
</feature>
<evidence type="ECO:0000256" key="13">
    <source>
        <dbReference type="ARBA" id="ARBA00023554"/>
    </source>
</evidence>
<evidence type="ECO:0000256" key="10">
    <source>
        <dbReference type="ARBA" id="ARBA00022857"/>
    </source>
</evidence>
<dbReference type="GO" id="GO:0051287">
    <property type="term" value="F:NAD binding"/>
    <property type="evidence" value="ECO:0007669"/>
    <property type="project" value="InterPro"/>
</dbReference>
<dbReference type="GO" id="GO:0000287">
    <property type="term" value="F:magnesium ion binding"/>
    <property type="evidence" value="ECO:0007669"/>
    <property type="project" value="InterPro"/>
</dbReference>
<evidence type="ECO:0000259" key="21">
    <source>
        <dbReference type="SMART" id="SM01329"/>
    </source>
</evidence>
<dbReference type="PANTHER" id="PTHR43504">
    <property type="entry name" value="ISOCITRATE DEHYDROGENASE [NADP]"/>
    <property type="match status" value="1"/>
</dbReference>
<evidence type="ECO:0000256" key="14">
    <source>
        <dbReference type="ARBA" id="ARBA00046127"/>
    </source>
</evidence>
<evidence type="ECO:0000256" key="6">
    <source>
        <dbReference type="ARBA" id="ARBA00022435"/>
    </source>
</evidence>
<comment type="catalytic activity">
    <reaction evidence="13">
        <text>D-threo-isocitrate + NADP(+) = 2-oxoglutarate + CO2 + NADPH</text>
        <dbReference type="Rhea" id="RHEA:19629"/>
        <dbReference type="ChEBI" id="CHEBI:15562"/>
        <dbReference type="ChEBI" id="CHEBI:16526"/>
        <dbReference type="ChEBI" id="CHEBI:16810"/>
        <dbReference type="ChEBI" id="CHEBI:57783"/>
        <dbReference type="ChEBI" id="CHEBI:58349"/>
        <dbReference type="EC" id="1.1.1.42"/>
    </reaction>
</comment>
<dbReference type="Proteomes" id="UP000239663">
    <property type="component" value="Unassembled WGS sequence"/>
</dbReference>
<keyword evidence="9 17" id="KW-0460">Magnesium</keyword>